<keyword evidence="3" id="KW-1185">Reference proteome</keyword>
<gene>
    <name evidence="2" type="ORF">KO353_00810</name>
</gene>
<dbReference type="AlphaFoldDB" id="A0A975YJN4"/>
<reference evidence="2" key="1">
    <citation type="submission" date="2021-06" db="EMBL/GenBank/DDBJ databases">
        <title>Elioraea tepida, sp. nov., a moderately thermophilic aerobic anoxygenic phototrophic bacterium isolated from an alkaline siliceous hot spring mat community in Yellowstone National Park, WY, USA.</title>
        <authorList>
            <person name="Saini M.K."/>
            <person name="Yoshida S."/>
            <person name="Sebastian A."/>
            <person name="Hirose S."/>
            <person name="Hara E."/>
            <person name="Tamaki H."/>
            <person name="Soulier N.T."/>
            <person name="Albert I."/>
            <person name="Hanada S."/>
            <person name="Bryant D.A."/>
            <person name="Tank M."/>
        </authorList>
    </citation>
    <scope>NUCLEOTIDE SEQUENCE</scope>
    <source>
        <strain evidence="2">MS-P2</strain>
    </source>
</reference>
<dbReference type="PROSITE" id="PS00571">
    <property type="entry name" value="AMIDASES"/>
    <property type="match status" value="1"/>
</dbReference>
<name>A0A975YJN4_9PROT</name>
<evidence type="ECO:0000313" key="2">
    <source>
        <dbReference type="EMBL" id="QXM24849.1"/>
    </source>
</evidence>
<sequence>MADPLDPVGAFMPGPRITLPGAGSGPLAGLSFGLKDLFDVAGHVSTFGNPDWARTHPPAAITAPCVRMLTEAGATMVGKTVTVELAAGLTGENLWYGMPINPAAPDRVPGGSSSGSAAGLAAGLFDFALGSDTAGSVRIPASYCGLYGIRPTWGAVNSCGVLPLGPSFDTVGWFAREASLLRRVGDVLLPPDPPRSLGPLLKVEEAWMNADPAVAAALIPPLERLEAAFGRALQVEVAIEGLSAFFDAFRACNNEENLAALGAWVASVKPKLSPAVQARFDQAPHQPAAKTAWARHLRATAGARIRSLLGGGAVLVFPTSPLIAPKRDVGPEEVQHVRERTIGVTSISGFSGAPEVTLPAARVDGAPVGLSLLSAPGTDRALLALAERAAEVLGLP</sequence>
<proteinExistence type="predicted"/>
<dbReference type="InterPro" id="IPR020556">
    <property type="entry name" value="Amidase_CS"/>
</dbReference>
<dbReference type="InterPro" id="IPR023631">
    <property type="entry name" value="Amidase_dom"/>
</dbReference>
<organism evidence="2 3">
    <name type="scientific">Elioraea tepida</name>
    <dbReference type="NCBI Taxonomy" id="2843330"/>
    <lineage>
        <taxon>Bacteria</taxon>
        <taxon>Pseudomonadati</taxon>
        <taxon>Pseudomonadota</taxon>
        <taxon>Alphaproteobacteria</taxon>
        <taxon>Acetobacterales</taxon>
        <taxon>Elioraeaceae</taxon>
        <taxon>Elioraea</taxon>
    </lineage>
</organism>
<protein>
    <submittedName>
        <fullName evidence="2">Amidase</fullName>
        <ecNumber evidence="2">3.5.1.4</ecNumber>
    </submittedName>
</protein>
<dbReference type="EMBL" id="CP076448">
    <property type="protein sequence ID" value="QXM24849.1"/>
    <property type="molecule type" value="Genomic_DNA"/>
</dbReference>
<dbReference type="Pfam" id="PF01425">
    <property type="entry name" value="Amidase"/>
    <property type="match status" value="1"/>
</dbReference>
<dbReference type="PANTHER" id="PTHR46310">
    <property type="entry name" value="AMIDASE 1"/>
    <property type="match status" value="1"/>
</dbReference>
<accession>A0A975YJN4</accession>
<dbReference type="EC" id="3.5.1.4" evidence="2"/>
<evidence type="ECO:0000313" key="3">
    <source>
        <dbReference type="Proteomes" id="UP000694001"/>
    </source>
</evidence>
<feature type="domain" description="Amidase" evidence="1">
    <location>
        <begin position="23"/>
        <end position="195"/>
    </location>
</feature>
<keyword evidence="2" id="KW-0378">Hydrolase</keyword>
<dbReference type="PANTHER" id="PTHR46310:SF7">
    <property type="entry name" value="AMIDASE 1"/>
    <property type="match status" value="1"/>
</dbReference>
<dbReference type="KEGG" id="elio:KO353_00810"/>
<dbReference type="GO" id="GO:0004040">
    <property type="term" value="F:amidase activity"/>
    <property type="evidence" value="ECO:0007669"/>
    <property type="project" value="UniProtKB-EC"/>
</dbReference>
<dbReference type="Proteomes" id="UP000694001">
    <property type="component" value="Chromosome"/>
</dbReference>
<dbReference type="RefSeq" id="WP_218285906.1">
    <property type="nucleotide sequence ID" value="NZ_CP076448.1"/>
</dbReference>
<evidence type="ECO:0000259" key="1">
    <source>
        <dbReference type="Pfam" id="PF01425"/>
    </source>
</evidence>
<dbReference type="NCBIfam" id="NF006169">
    <property type="entry name" value="PRK08310.1"/>
    <property type="match status" value="1"/>
</dbReference>